<evidence type="ECO:0000313" key="3">
    <source>
        <dbReference type="EMBL" id="MCW4126949.1"/>
    </source>
</evidence>
<evidence type="ECO:0000259" key="2">
    <source>
        <dbReference type="Pfam" id="PF13751"/>
    </source>
</evidence>
<dbReference type="Pfam" id="PF13751">
    <property type="entry name" value="DDE_Tnp_1_6"/>
    <property type="match status" value="1"/>
</dbReference>
<evidence type="ECO:0000259" key="1">
    <source>
        <dbReference type="Pfam" id="PF05598"/>
    </source>
</evidence>
<feature type="domain" description="Transposase DDE" evidence="2">
    <location>
        <begin position="376"/>
        <end position="500"/>
    </location>
</feature>
<feature type="domain" description="Transposase InsH N-terminal" evidence="1">
    <location>
        <begin position="13"/>
        <end position="97"/>
    </location>
</feature>
<dbReference type="Pfam" id="PF05598">
    <property type="entry name" value="DUF772"/>
    <property type="match status" value="1"/>
</dbReference>
<dbReference type="PANTHER" id="PTHR33408:SF2">
    <property type="entry name" value="TRANSPOSASE DDE DOMAIN-CONTAINING PROTEIN"/>
    <property type="match status" value="1"/>
</dbReference>
<accession>A0AAP3BBX1</accession>
<dbReference type="AlphaFoldDB" id="A0AAP3BBX1"/>
<proteinExistence type="predicted"/>
<reference evidence="3" key="1">
    <citation type="submission" date="2022-11" db="EMBL/GenBank/DDBJ databases">
        <title>Genomic repertoires linked with pathogenic potency of arthritogenic Prevotella copri isolated from the gut of rheumatoid arthritis patients.</title>
        <authorList>
            <person name="Nii T."/>
            <person name="Maeda Y."/>
            <person name="Motooka D."/>
            <person name="Naito M."/>
            <person name="Matsumoto Y."/>
            <person name="Ogawa T."/>
            <person name="Oguro-Igashira E."/>
            <person name="Kishikawa T."/>
            <person name="Yamashita M."/>
            <person name="Koizumi S."/>
            <person name="Kurakawa T."/>
            <person name="Okumura R."/>
            <person name="Kayama H."/>
            <person name="Murakami M."/>
            <person name="Sakaguchi T."/>
            <person name="Das B."/>
            <person name="Nakamura S."/>
            <person name="Okada Y."/>
            <person name="Kumanogoh A."/>
            <person name="Takeda K."/>
        </authorList>
    </citation>
    <scope>NUCLEOTIDE SEQUENCE</scope>
    <source>
        <strain evidence="3">F3-75</strain>
    </source>
</reference>
<gene>
    <name evidence="3" type="ORF">ONT16_01455</name>
</gene>
<comment type="caution">
    <text evidence="3">The sequence shown here is derived from an EMBL/GenBank/DDBJ whole genome shotgun (WGS) entry which is preliminary data.</text>
</comment>
<dbReference type="PANTHER" id="PTHR33408">
    <property type="entry name" value="TRANSPOSASE"/>
    <property type="match status" value="1"/>
</dbReference>
<dbReference type="EMBL" id="JAPDVK010000001">
    <property type="protein sequence ID" value="MCW4126949.1"/>
    <property type="molecule type" value="Genomic_DNA"/>
</dbReference>
<dbReference type="InterPro" id="IPR008490">
    <property type="entry name" value="Transposase_InsH_N"/>
</dbReference>
<dbReference type="NCBIfam" id="NF033551">
    <property type="entry name" value="transpos_IS1182"/>
    <property type="match status" value="1"/>
</dbReference>
<dbReference type="RefSeq" id="WP_264965209.1">
    <property type="nucleotide sequence ID" value="NZ_JAPDVK010000001.1"/>
</dbReference>
<organism evidence="3 4">
    <name type="scientific">Segatella copri</name>
    <dbReference type="NCBI Taxonomy" id="165179"/>
    <lineage>
        <taxon>Bacteria</taxon>
        <taxon>Pseudomonadati</taxon>
        <taxon>Bacteroidota</taxon>
        <taxon>Bacteroidia</taxon>
        <taxon>Bacteroidales</taxon>
        <taxon>Prevotellaceae</taxon>
        <taxon>Segatella</taxon>
    </lineage>
</organism>
<evidence type="ECO:0000313" key="4">
    <source>
        <dbReference type="Proteomes" id="UP001209344"/>
    </source>
</evidence>
<dbReference type="InterPro" id="IPR047629">
    <property type="entry name" value="IS1182_transpos"/>
</dbReference>
<protein>
    <submittedName>
        <fullName evidence="3">IS1182 family transposase</fullName>
    </submittedName>
</protein>
<dbReference type="InterPro" id="IPR025668">
    <property type="entry name" value="Tnp_DDE_dom"/>
</dbReference>
<sequence length="505" mass="58559">MEYSGDAVLVIYPKDSKVRMVDRIVRSMDINPLMDTYDGIGAPPYSPVMLLSLVVFAYINGVYSCRGIADVLKYDVRYMWICGGKQLSFATINRFRSNHMIKCIDFYFDAVVSILVEKGVISLEEQYVDGTKIESKANKYTFVWKKTVEKNRAKLLEKTSTALAQIKEQIRLNGGSDIREEDGEPATSAKDVERSARLCERQMKNLPEAKLTGREKQKLNTQIDHLFKASDKLREYEKSLDILGKRNSYSKTDPDATFMRLKEDAMNNGQTKPAYNLQIATENQYWTNFALYHNPTDTLTFKPFLDKYKKRYGKQSKNVTADSGYGSEENYEYLEMEEMVGYVKYNWFHKEQHKPFKKDAFNQANFYYNKDDDYYVCPMGQHMEPCGQRQTKSDSGYVSVITLYRAQRCDGCPLGSLCKKSKGNRTIYVNHKLNTYKKEAFLLLTSEEGLKHRSQRPIEPEAVFGQMKADMHYKRFRHFGMDKVYMDLGLFGMGFNLKKYLGIKR</sequence>
<name>A0AAP3BBX1_9BACT</name>
<dbReference type="Proteomes" id="UP001209344">
    <property type="component" value="Unassembled WGS sequence"/>
</dbReference>